<keyword evidence="3" id="KW-1185">Reference proteome</keyword>
<accession>A0ABR0F215</accession>
<reference evidence="2 3" key="1">
    <citation type="journal article" date="2023" name="G3 (Bethesda)">
        <title>A chromosome-level genome assembly of Zasmidium syzygii isolated from banana leaves.</title>
        <authorList>
            <person name="van Westerhoven A.C."/>
            <person name="Mehrabi R."/>
            <person name="Talebi R."/>
            <person name="Steentjes M.B.F."/>
            <person name="Corcolon B."/>
            <person name="Chong P.A."/>
            <person name="Kema G.H.J."/>
            <person name="Seidl M.F."/>
        </authorList>
    </citation>
    <scope>NUCLEOTIDE SEQUENCE [LARGE SCALE GENOMIC DNA]</scope>
    <source>
        <strain evidence="2 3">P124</strain>
    </source>
</reference>
<evidence type="ECO:0000313" key="3">
    <source>
        <dbReference type="Proteomes" id="UP001305779"/>
    </source>
</evidence>
<feature type="region of interest" description="Disordered" evidence="1">
    <location>
        <begin position="169"/>
        <end position="217"/>
    </location>
</feature>
<feature type="region of interest" description="Disordered" evidence="1">
    <location>
        <begin position="1"/>
        <end position="28"/>
    </location>
</feature>
<comment type="caution">
    <text evidence="2">The sequence shown here is derived from an EMBL/GenBank/DDBJ whole genome shotgun (WGS) entry which is preliminary data.</text>
</comment>
<feature type="compositionally biased region" description="Polar residues" evidence="1">
    <location>
        <begin position="169"/>
        <end position="188"/>
    </location>
</feature>
<proteinExistence type="predicted"/>
<dbReference type="Proteomes" id="UP001305779">
    <property type="component" value="Unassembled WGS sequence"/>
</dbReference>
<evidence type="ECO:0000256" key="1">
    <source>
        <dbReference type="SAM" id="MobiDB-lite"/>
    </source>
</evidence>
<dbReference type="EMBL" id="JAXOVC010000001">
    <property type="protein sequence ID" value="KAK4507416.1"/>
    <property type="molecule type" value="Genomic_DNA"/>
</dbReference>
<name>A0ABR0F215_ZASCE</name>
<organism evidence="2 3">
    <name type="scientific">Zasmidium cellare</name>
    <name type="common">Wine cellar mold</name>
    <name type="synonym">Racodium cellare</name>
    <dbReference type="NCBI Taxonomy" id="395010"/>
    <lineage>
        <taxon>Eukaryota</taxon>
        <taxon>Fungi</taxon>
        <taxon>Dikarya</taxon>
        <taxon>Ascomycota</taxon>
        <taxon>Pezizomycotina</taxon>
        <taxon>Dothideomycetes</taxon>
        <taxon>Dothideomycetidae</taxon>
        <taxon>Mycosphaerellales</taxon>
        <taxon>Mycosphaerellaceae</taxon>
        <taxon>Zasmidium</taxon>
    </lineage>
</organism>
<protein>
    <submittedName>
        <fullName evidence="2">Uncharacterized protein</fullName>
    </submittedName>
</protein>
<gene>
    <name evidence="2" type="ORF">PRZ48_001151</name>
</gene>
<sequence>MSGNQQKATGSKALQKKPTKPTQDPNEVPLLQFVTDIEAAGDTGFDQMNTKFATLKTQATSYRDPKEAERNDVYINEAGQETATKLANGGVDLLRSWCSPSYSALPVLERHRIKRLKYNIEFLITEVHANLWPPFVAPWERIKRDVDEDGAGELKGIQRVRNIIDTSINGNSTINESENQQSRNMFGNQSQKGSGESSKKVLPKFPPGPEHKWKDPNKPIEECFEEFQEKMDSAIMTLNINQYSSANETLALHRQRVEAGRNDIYINEKDHAEVSKVTLGGIGILEEFRADDLKQYNVEVRYLVGYFARYAQCVARTNQVVVPPRFKEMLGLIVREIFGDAELETYVLNRRRDREAAARAGQAS</sequence>
<evidence type="ECO:0000313" key="2">
    <source>
        <dbReference type="EMBL" id="KAK4507416.1"/>
    </source>
</evidence>